<comment type="caution">
    <text evidence="2">The sequence shown here is derived from an EMBL/GenBank/DDBJ whole genome shotgun (WGS) entry which is preliminary data.</text>
</comment>
<dbReference type="Gene3D" id="3.40.220.10">
    <property type="entry name" value="Leucine Aminopeptidase, subunit E, domain 1"/>
    <property type="match status" value="1"/>
</dbReference>
<dbReference type="PROSITE" id="PS51154">
    <property type="entry name" value="MACRO"/>
    <property type="match status" value="1"/>
</dbReference>
<dbReference type="SMART" id="SM00506">
    <property type="entry name" value="A1pp"/>
    <property type="match status" value="1"/>
</dbReference>
<protein>
    <recommendedName>
        <fullName evidence="1">Macro domain-containing protein</fullName>
    </recommendedName>
</protein>
<feature type="domain" description="Macro" evidence="1">
    <location>
        <begin position="2"/>
        <end position="175"/>
    </location>
</feature>
<dbReference type="PANTHER" id="PTHR11106">
    <property type="entry name" value="GANGLIOSIDE INDUCED DIFFERENTIATION ASSOCIATED PROTEIN 2-RELATED"/>
    <property type="match status" value="1"/>
</dbReference>
<name>X1FDS1_9ZZZZ</name>
<dbReference type="InterPro" id="IPR020053">
    <property type="entry name" value="Ribosome-bd_factorA_CS"/>
</dbReference>
<dbReference type="AlphaFoldDB" id="X1FDS1"/>
<sequence length="175" mass="19228">MNENGIVIKINDNVLELVKGDITAQKTDAIVNAANSRLAPGGGVAGAIHRASGYELWEECKKLDGCRTGEAKITKGYNLPAPYVIHTVGPVYSSSSDDPILLKASYENSLKLAKEKEQSIKGLESAKKYIRSLLGKRLDLKFTPEIKFFFDESIEEGIRISKLISEIKEKEGKKS</sequence>
<organism evidence="2">
    <name type="scientific">marine sediment metagenome</name>
    <dbReference type="NCBI Taxonomy" id="412755"/>
    <lineage>
        <taxon>unclassified sequences</taxon>
        <taxon>metagenomes</taxon>
        <taxon>ecological metagenomes</taxon>
    </lineage>
</organism>
<gene>
    <name evidence="2" type="ORF">S03H2_04017</name>
</gene>
<dbReference type="InterPro" id="IPR023799">
    <property type="entry name" value="RbfA_dom_sf"/>
</dbReference>
<dbReference type="GO" id="GO:0006364">
    <property type="term" value="P:rRNA processing"/>
    <property type="evidence" value="ECO:0007669"/>
    <property type="project" value="InterPro"/>
</dbReference>
<dbReference type="EMBL" id="BARU01001550">
    <property type="protein sequence ID" value="GAH18903.1"/>
    <property type="molecule type" value="Genomic_DNA"/>
</dbReference>
<accession>X1FDS1</accession>
<dbReference type="InterPro" id="IPR002589">
    <property type="entry name" value="Macro_dom"/>
</dbReference>
<evidence type="ECO:0000259" key="1">
    <source>
        <dbReference type="PROSITE" id="PS51154"/>
    </source>
</evidence>
<dbReference type="InterPro" id="IPR000238">
    <property type="entry name" value="RbfA"/>
</dbReference>
<proteinExistence type="predicted"/>
<dbReference type="PROSITE" id="PS01319">
    <property type="entry name" value="RBFA"/>
    <property type="match status" value="1"/>
</dbReference>
<evidence type="ECO:0000313" key="2">
    <source>
        <dbReference type="EMBL" id="GAH18903.1"/>
    </source>
</evidence>
<dbReference type="SUPFAM" id="SSF89919">
    <property type="entry name" value="Ribosome-binding factor A, RbfA"/>
    <property type="match status" value="1"/>
</dbReference>
<dbReference type="SUPFAM" id="SSF52949">
    <property type="entry name" value="Macro domain-like"/>
    <property type="match status" value="1"/>
</dbReference>
<dbReference type="PANTHER" id="PTHR11106:SF27">
    <property type="entry name" value="MACRO DOMAIN-CONTAINING PROTEIN"/>
    <property type="match status" value="1"/>
</dbReference>
<dbReference type="InterPro" id="IPR043472">
    <property type="entry name" value="Macro_dom-like"/>
</dbReference>
<dbReference type="Pfam" id="PF01661">
    <property type="entry name" value="Macro"/>
    <property type="match status" value="1"/>
</dbReference>
<reference evidence="2" key="1">
    <citation type="journal article" date="2014" name="Front. Microbiol.">
        <title>High frequency of phylogenetically diverse reductive dehalogenase-homologous genes in deep subseafloor sedimentary metagenomes.</title>
        <authorList>
            <person name="Kawai M."/>
            <person name="Futagami T."/>
            <person name="Toyoda A."/>
            <person name="Takaki Y."/>
            <person name="Nishi S."/>
            <person name="Hori S."/>
            <person name="Arai W."/>
            <person name="Tsubouchi T."/>
            <person name="Morono Y."/>
            <person name="Uchiyama I."/>
            <person name="Ito T."/>
            <person name="Fujiyama A."/>
            <person name="Inagaki F."/>
            <person name="Takami H."/>
        </authorList>
    </citation>
    <scope>NUCLEOTIDE SEQUENCE</scope>
    <source>
        <strain evidence="2">Expedition CK06-06</strain>
    </source>
</reference>
<dbReference type="NCBIfam" id="TIGR00082">
    <property type="entry name" value="rbfA"/>
    <property type="match status" value="1"/>
</dbReference>